<dbReference type="Gene3D" id="3.60.10.10">
    <property type="entry name" value="Endonuclease/exonuclease/phosphatase"/>
    <property type="match status" value="1"/>
</dbReference>
<dbReference type="InterPro" id="IPR036691">
    <property type="entry name" value="Endo/exonu/phosph_ase_sf"/>
</dbReference>
<reference evidence="3" key="2">
    <citation type="submission" date="2025-08" db="UniProtKB">
        <authorList>
            <consortium name="RefSeq"/>
        </authorList>
    </citation>
    <scope>IDENTIFICATION</scope>
    <source>
        <strain evidence="3">S238N-H82</strain>
        <tissue evidence="3">Testes</tissue>
    </source>
</reference>
<dbReference type="GO" id="GO:0003824">
    <property type="term" value="F:catalytic activity"/>
    <property type="evidence" value="ECO:0007669"/>
    <property type="project" value="InterPro"/>
</dbReference>
<evidence type="ECO:0000313" key="3">
    <source>
        <dbReference type="RefSeq" id="XP_035661743.1"/>
    </source>
</evidence>
<reference evidence="2" key="1">
    <citation type="journal article" date="2020" name="Nat. Ecol. Evol.">
        <title>Deeply conserved synteny resolves early events in vertebrate evolution.</title>
        <authorList>
            <person name="Simakov O."/>
            <person name="Marletaz F."/>
            <person name="Yue J.X."/>
            <person name="O'Connell B."/>
            <person name="Jenkins J."/>
            <person name="Brandt A."/>
            <person name="Calef R."/>
            <person name="Tung C.H."/>
            <person name="Huang T.K."/>
            <person name="Schmutz J."/>
            <person name="Satoh N."/>
            <person name="Yu J.K."/>
            <person name="Putnam N.H."/>
            <person name="Green R.E."/>
            <person name="Rokhsar D.S."/>
        </authorList>
    </citation>
    <scope>NUCLEOTIDE SEQUENCE [LARGE SCALE GENOMIC DNA]</scope>
    <source>
        <strain evidence="2">S238N-H82</strain>
    </source>
</reference>
<evidence type="ECO:0000313" key="2">
    <source>
        <dbReference type="Proteomes" id="UP000001554"/>
    </source>
</evidence>
<dbReference type="KEGG" id="bfo:118405995"/>
<dbReference type="InterPro" id="IPR050410">
    <property type="entry name" value="CCR4/nocturin_mRNA_transcr"/>
</dbReference>
<dbReference type="SUPFAM" id="SSF56219">
    <property type="entry name" value="DNase I-like"/>
    <property type="match status" value="1"/>
</dbReference>
<feature type="domain" description="Endonuclease/exonuclease/phosphatase" evidence="1">
    <location>
        <begin position="48"/>
        <end position="367"/>
    </location>
</feature>
<evidence type="ECO:0000259" key="1">
    <source>
        <dbReference type="Pfam" id="PF03372"/>
    </source>
</evidence>
<dbReference type="Pfam" id="PF03372">
    <property type="entry name" value="Exo_endo_phos"/>
    <property type="match status" value="1"/>
</dbReference>
<sequence>MDLFNRINMDQTTDTSSEAFFNRKVLRRPLNDKDPVENQSQNFSIVSYNILADCHVTPQMYPYCPEECLPMSARQRQLEAELRYLNGDIVCLQEVGTTYYNESLLPMMQEQGYDGYRFKEKVLGTPEGVAMFFRTSRFSVVDFASFDFNSKFKELIKSHVAESERVYVYKYLEKSSVMMMCKLCCKETGREVSVGTLHVIWWMGLIPSAPQHVEVDVQSLQISVAMNELVKFAGGVDQPHILCGDFNSSPFSPAYGILTRGYLGGGGYEMFRALRPFKVSDNQSKCLIELLPSSVFSHPSKSLKSAYAEVKGKEPDFTDYDGAFVECLDYIWYSSDSVRVTEVLDTVPESAIAPLTGCPNRVFPSDHLSLKAVFQLKV</sequence>
<accession>A0A9J7HLN3</accession>
<proteinExistence type="predicted"/>
<dbReference type="AlphaFoldDB" id="A0A9J7HLN3"/>
<dbReference type="RefSeq" id="XP_035661743.1">
    <property type="nucleotide sequence ID" value="XM_035805850.1"/>
</dbReference>
<dbReference type="PANTHER" id="PTHR12121:SF98">
    <property type="entry name" value="ENDONUCLEASE_EXONUCLEASE_PHOSPHATASE DOMAIN-CONTAINING PROTEIN"/>
    <property type="match status" value="1"/>
</dbReference>
<name>A0A9J7HLN3_BRAFL</name>
<keyword evidence="2" id="KW-1185">Reference proteome</keyword>
<dbReference type="GeneID" id="118405995"/>
<protein>
    <submittedName>
        <fullName evidence="3">Glucose-repressible alcohol dehydrogenase transcriptional effector-like</fullName>
    </submittedName>
</protein>
<organism evidence="2 3">
    <name type="scientific">Branchiostoma floridae</name>
    <name type="common">Florida lancelet</name>
    <name type="synonym">Amphioxus</name>
    <dbReference type="NCBI Taxonomy" id="7739"/>
    <lineage>
        <taxon>Eukaryota</taxon>
        <taxon>Metazoa</taxon>
        <taxon>Chordata</taxon>
        <taxon>Cephalochordata</taxon>
        <taxon>Leptocardii</taxon>
        <taxon>Amphioxiformes</taxon>
        <taxon>Branchiostomatidae</taxon>
        <taxon>Branchiostoma</taxon>
    </lineage>
</organism>
<dbReference type="PANTHER" id="PTHR12121">
    <property type="entry name" value="CARBON CATABOLITE REPRESSOR PROTEIN 4"/>
    <property type="match status" value="1"/>
</dbReference>
<dbReference type="OrthoDB" id="10253982at2759"/>
<dbReference type="OMA" id="GSEWPPK"/>
<dbReference type="FunFam" id="3.60.10.10:FF:000123">
    <property type="entry name" value="RNA exonuclease NGL2"/>
    <property type="match status" value="1"/>
</dbReference>
<gene>
    <name evidence="3" type="primary">LOC118405995</name>
</gene>
<dbReference type="GO" id="GO:0003730">
    <property type="term" value="F:mRNA 3'-UTR binding"/>
    <property type="evidence" value="ECO:0000318"/>
    <property type="project" value="GO_Central"/>
</dbReference>
<dbReference type="InterPro" id="IPR005135">
    <property type="entry name" value="Endo/exonuclease/phosphatase"/>
</dbReference>
<dbReference type="Proteomes" id="UP000001554">
    <property type="component" value="Chromosome 18"/>
</dbReference>